<proteinExistence type="predicted"/>
<dbReference type="RefSeq" id="WP_153870287.1">
    <property type="nucleotide sequence ID" value="NZ_JAEKCT010000001.1"/>
</dbReference>
<name>A0A5P1D6P7_9PSED</name>
<evidence type="ECO:0000313" key="2">
    <source>
        <dbReference type="EMBL" id="MBK3459356.1"/>
    </source>
</evidence>
<protein>
    <submittedName>
        <fullName evidence="3">Uncharacterized protein</fullName>
    </submittedName>
</protein>
<feature type="region of interest" description="Disordered" evidence="1">
    <location>
        <begin position="1475"/>
        <end position="1496"/>
    </location>
</feature>
<evidence type="ECO:0000313" key="3">
    <source>
        <dbReference type="EMBL" id="MRJ35780.1"/>
    </source>
</evidence>
<reference evidence="3 4" key="1">
    <citation type="submission" date="2019-08" db="EMBL/GenBank/DDBJ databases">
        <title>Pseudomonas haemolytica sp. nov. isolated from raw milk and skim milk concentrate.</title>
        <authorList>
            <person name="Hofmann K."/>
            <person name="Huptas C."/>
            <person name="Doll E."/>
            <person name="Scherer S."/>
            <person name="Wenning M."/>
        </authorList>
    </citation>
    <scope>NUCLEOTIDE SEQUENCE [LARGE SCALE GENOMIC DNA]</scope>
    <source>
        <strain evidence="3 4">DSM 108987</strain>
    </source>
</reference>
<dbReference type="Proteomes" id="UP000620382">
    <property type="component" value="Unassembled WGS sequence"/>
</dbReference>
<reference evidence="2 5" key="2">
    <citation type="submission" date="2021-01" db="EMBL/GenBank/DDBJ databases">
        <title>Antibiotic resistance and phylogeny of Pseudomonas spp. isolated over three decades from chicken meat in the Norwegian food chain.</title>
        <authorList>
            <person name="Moen B."/>
        </authorList>
    </citation>
    <scope>NUCLEOTIDE SEQUENCE [LARGE SCALE GENOMIC DNA]</scope>
    <source>
        <strain evidence="2 5">MF6766</strain>
    </source>
</reference>
<keyword evidence="5" id="KW-1185">Reference proteome</keyword>
<dbReference type="Proteomes" id="UP000408764">
    <property type="component" value="Unassembled WGS sequence"/>
</dbReference>
<comment type="caution">
    <text evidence="3">The sequence shown here is derived from an EMBL/GenBank/DDBJ whole genome shotgun (WGS) entry which is preliminary data.</text>
</comment>
<organism evidence="3 4">
    <name type="scientific">Pseudomonas haemolytica</name>
    <dbReference type="NCBI Taxonomy" id="2600065"/>
    <lineage>
        <taxon>Bacteria</taxon>
        <taxon>Pseudomonadati</taxon>
        <taxon>Pseudomonadota</taxon>
        <taxon>Gammaproteobacteria</taxon>
        <taxon>Pseudomonadales</taxon>
        <taxon>Pseudomonadaceae</taxon>
        <taxon>Pseudomonas</taxon>
    </lineage>
</organism>
<sequence>MTSSESSSTSRRQAHIEQIETLLRPPPSLLAVAQQAAQTYLDRYFAAQRLSAGLIHLGTPAADSTRAAPSYTYQSLPQLLVQRLASARPTLLVDDYQVVVLRVREVYAPGGPTLAELENLVNDCGALLLTSYAEHLQTWWGEPFTSNKTLWSYVSDHLLELLYDCAKPPGTNETEFAELFPKNLLRPLRPDPQWSLQGGPLRVQTLHLQGVGQTADQAQMLPLLVLSHGSKTLLFSPASGVHALDSVAAVGALLPAYTSPVLTGAIEQWFALDAQGDPFDALAASYLARQLLEIDSIERTVPRTADECQALLDYIVDPRRWFVGEVSTLQQRLREAMPLWLGQANHEDSIACAHLLQQWVIALHDSGASHFLEGIESIEYYADHQLQHCLKAQPNATPIKPAEVCLSFDRVIAAPVPVPGGFIAGEVDPVTVTLTELALENLAGFPHTAKHITLNADPAPAWLTYSLIKRCVEEADVGQTYPALLKKMLIDDTAEAARRRQLFIRQLRVQLPLTALESKIKGEHGLTHSGFQRVRAAVQASAAERKVGGQAIALWPLAFKATADAHPDVVAGMFIIGPQQGQSGPHLLYRPLFSPMLQEYASIEHLFTAIKTPGALQDNVLTWLAPARQAIYANNGFNEPHIRRFLSGDEFTVFAKPAPAQLSKQVAASDPARQVFEATAQALVALADRQSVSNAEQRWRHLKQAGWLLFASVLPLLNGPLALGGWLVQLAASVQGDIEGLHSGDGQARNAALTDLLVNLLAILAHQATPHDAHHPLDLEHPVFAALTRARPTSAPLRQVPAPATFYAPTRWANARDVPTSQQLALAERLCLKTFPKPWPLALDDAVSSGLAQGLLRERSQWRALVRGALYRVQVQYGQVRVVSADGKTLGPWLRHLGAGRWDFDMRLRLPGGNADDAIQAVRQALPATSATLEADYANAKASRERAHQAMQLARTLANRSAGQLTERQRAQAWESYARETNNKFELAIAELALLKRLRELAPRVRYEEQLCEALEAVILTAQSLDAQSRHKIMGLNARLRPLLDRLSEETEEEADSDINRRDHAELGSIMRESAAVQEKAIRWRILESGYLEELSGVPRLGRDKAKALTLARRPSIRDLQALQMTTLWSIAIDVAGPALSDEVFDSVEETSKRARRASRTLADLPQLQTTPAERIELLENIDRIYAQTDDQIEFWRAMEPDKFDLDYLQKLQTLLTQLHQQVEKDLASLRQPEAHTGLPAVPAPAPSGSRRKKIIRTRNHDLYVAQLSEATQQSPVTAELQEAGGEVIGTFTQADDGVWEPVKPTPKPDAQLGQLMKKAQKLLEDERRAIQSVEALVERVNDPSSLEHLLDAQANIRQWTAEAIGRRRRGMETVRLVARQQTNALEMENNLALAVSRLKAAGLAARIRATRLRPTTQEHVDFLYRQGEVRVFRQGQRVLLRGTANDYLQVYVVTDAQDIRDALCYAHFHYKRRQGPDDHYEGEPHIKTPEQERLGRQAQARVEAQAFERIRTGQTGRVRLTLEIGRSKITLPFARRLFFTAEALPTDKASAHPASSTA</sequence>
<evidence type="ECO:0000313" key="5">
    <source>
        <dbReference type="Proteomes" id="UP000620382"/>
    </source>
</evidence>
<gene>
    <name evidence="3" type="ORF">FRT59_02165</name>
    <name evidence="2" type="ORF">JJD71_09795</name>
</gene>
<evidence type="ECO:0000256" key="1">
    <source>
        <dbReference type="SAM" id="MobiDB-lite"/>
    </source>
</evidence>
<evidence type="ECO:0000313" key="4">
    <source>
        <dbReference type="Proteomes" id="UP000408764"/>
    </source>
</evidence>
<dbReference type="EMBL" id="JAENSR010000002">
    <property type="protein sequence ID" value="MBK3459356.1"/>
    <property type="molecule type" value="Genomic_DNA"/>
</dbReference>
<dbReference type="EMBL" id="VOIW01000001">
    <property type="protein sequence ID" value="MRJ35780.1"/>
    <property type="molecule type" value="Genomic_DNA"/>
</dbReference>
<dbReference type="OrthoDB" id="7003488at2"/>
<accession>A0A5P1D6P7</accession>